<evidence type="ECO:0000256" key="1">
    <source>
        <dbReference type="ARBA" id="ARBA00004141"/>
    </source>
</evidence>
<feature type="region of interest" description="Disordered" evidence="7">
    <location>
        <begin position="765"/>
        <end position="806"/>
    </location>
</feature>
<keyword evidence="10" id="KW-1185">Reference proteome</keyword>
<dbReference type="Proteomes" id="UP000749559">
    <property type="component" value="Unassembled WGS sequence"/>
</dbReference>
<dbReference type="Pfam" id="PF14703">
    <property type="entry name" value="PHM7_cyt"/>
    <property type="match status" value="1"/>
</dbReference>
<evidence type="ECO:0000256" key="5">
    <source>
        <dbReference type="ARBA" id="ARBA00022989"/>
    </source>
</evidence>
<feature type="transmembrane region" description="Helical" evidence="8">
    <location>
        <begin position="667"/>
        <end position="688"/>
    </location>
</feature>
<keyword evidence="5 8" id="KW-1133">Transmembrane helix</keyword>
<comment type="similarity">
    <text evidence="2">Belongs to the CSC1 (TC 1.A.17) family.</text>
</comment>
<feature type="transmembrane region" description="Helical" evidence="8">
    <location>
        <begin position="694"/>
        <end position="717"/>
    </location>
</feature>
<evidence type="ECO:0000256" key="8">
    <source>
        <dbReference type="SAM" id="Phobius"/>
    </source>
</evidence>
<dbReference type="EMBL" id="CAIIXF020000008">
    <property type="protein sequence ID" value="CAH1793258.1"/>
    <property type="molecule type" value="Genomic_DNA"/>
</dbReference>
<dbReference type="PANTHER" id="PTHR13018:SF5">
    <property type="entry name" value="RE44586P"/>
    <property type="match status" value="1"/>
</dbReference>
<dbReference type="OrthoDB" id="1689567at2759"/>
<dbReference type="InterPro" id="IPR027815">
    <property type="entry name" value="CSC1/OSCA1-like_cyt"/>
</dbReference>
<organism evidence="9 10">
    <name type="scientific">Owenia fusiformis</name>
    <name type="common">Polychaete worm</name>
    <dbReference type="NCBI Taxonomy" id="6347"/>
    <lineage>
        <taxon>Eukaryota</taxon>
        <taxon>Metazoa</taxon>
        <taxon>Spiralia</taxon>
        <taxon>Lophotrochozoa</taxon>
        <taxon>Annelida</taxon>
        <taxon>Polychaeta</taxon>
        <taxon>Sedentaria</taxon>
        <taxon>Canalipalpata</taxon>
        <taxon>Sabellida</taxon>
        <taxon>Oweniida</taxon>
        <taxon>Oweniidae</taxon>
        <taxon>Owenia</taxon>
    </lineage>
</organism>
<evidence type="ECO:0000256" key="3">
    <source>
        <dbReference type="ARBA" id="ARBA00022448"/>
    </source>
</evidence>
<dbReference type="InterPro" id="IPR003864">
    <property type="entry name" value="CSC1/OSCA1-like_7TM"/>
</dbReference>
<comment type="caution">
    <text evidence="9">The sequence shown here is derived from an EMBL/GenBank/DDBJ whole genome shotgun (WGS) entry which is preliminary data.</text>
</comment>
<proteinExistence type="inferred from homology"/>
<evidence type="ECO:0000256" key="6">
    <source>
        <dbReference type="ARBA" id="ARBA00023136"/>
    </source>
</evidence>
<dbReference type="Pfam" id="PF13967">
    <property type="entry name" value="RSN1_TM"/>
    <property type="match status" value="1"/>
</dbReference>
<keyword evidence="6 8" id="KW-0472">Membrane</keyword>
<feature type="compositionally biased region" description="Basic and acidic residues" evidence="7">
    <location>
        <begin position="792"/>
        <end position="806"/>
    </location>
</feature>
<name>A0A8J1UPG9_OWEFU</name>
<feature type="transmembrane region" description="Helical" evidence="8">
    <location>
        <begin position="36"/>
        <end position="53"/>
    </location>
</feature>
<feature type="transmembrane region" description="Helical" evidence="8">
    <location>
        <begin position="194"/>
        <end position="212"/>
    </location>
</feature>
<evidence type="ECO:0000256" key="2">
    <source>
        <dbReference type="ARBA" id="ARBA00007779"/>
    </source>
</evidence>
<dbReference type="InterPro" id="IPR032880">
    <property type="entry name" value="CSC1/OSCA1-like_N"/>
</dbReference>
<keyword evidence="4 8" id="KW-0812">Transmembrane</keyword>
<comment type="subcellular location">
    <subcellularLocation>
        <location evidence="1">Membrane</location>
        <topology evidence="1">Multi-pass membrane protein</topology>
    </subcellularLocation>
</comment>
<dbReference type="GO" id="GO:0005227">
    <property type="term" value="F:calcium-activated cation channel activity"/>
    <property type="evidence" value="ECO:0007669"/>
    <property type="project" value="InterPro"/>
</dbReference>
<protein>
    <submittedName>
        <fullName evidence="9">Uncharacterized protein</fullName>
    </submittedName>
</protein>
<feature type="compositionally biased region" description="Polar residues" evidence="7">
    <location>
        <begin position="782"/>
        <end position="791"/>
    </location>
</feature>
<feature type="transmembrane region" description="Helical" evidence="8">
    <location>
        <begin position="422"/>
        <end position="441"/>
    </location>
</feature>
<evidence type="ECO:0000256" key="7">
    <source>
        <dbReference type="SAM" id="MobiDB-lite"/>
    </source>
</evidence>
<evidence type="ECO:0000256" key="4">
    <source>
        <dbReference type="ARBA" id="ARBA00022692"/>
    </source>
</evidence>
<feature type="transmembrane region" description="Helical" evidence="8">
    <location>
        <begin position="611"/>
        <end position="641"/>
    </location>
</feature>
<keyword evidence="3" id="KW-0813">Transport</keyword>
<feature type="transmembrane region" description="Helical" evidence="8">
    <location>
        <begin position="148"/>
        <end position="168"/>
    </location>
</feature>
<accession>A0A8J1UPG9</accession>
<evidence type="ECO:0000313" key="9">
    <source>
        <dbReference type="EMBL" id="CAH1793258.1"/>
    </source>
</evidence>
<dbReference type="PANTHER" id="PTHR13018">
    <property type="entry name" value="PROBABLE MEMBRANE PROTEIN DUF221-RELATED"/>
    <property type="match status" value="1"/>
</dbReference>
<dbReference type="InterPro" id="IPR045122">
    <property type="entry name" value="Csc1-like"/>
</dbReference>
<dbReference type="AlphaFoldDB" id="A0A8J1UPG9"/>
<reference evidence="9" key="1">
    <citation type="submission" date="2022-03" db="EMBL/GenBank/DDBJ databases">
        <authorList>
            <person name="Martin C."/>
        </authorList>
    </citation>
    <scope>NUCLEOTIDE SEQUENCE</scope>
</reference>
<dbReference type="Pfam" id="PF02714">
    <property type="entry name" value="RSN1_7TM"/>
    <property type="match status" value="1"/>
</dbReference>
<gene>
    <name evidence="9" type="ORF">OFUS_LOCUS18133</name>
</gene>
<evidence type="ECO:0000313" key="10">
    <source>
        <dbReference type="Proteomes" id="UP000749559"/>
    </source>
</evidence>
<feature type="transmembrane region" description="Helical" evidence="8">
    <location>
        <begin position="461"/>
        <end position="485"/>
    </location>
</feature>
<sequence length="806" mass="92210">MADIGPSQPVKCDRYYTDRNKTTFIYGGYEGIPETLLINFCVWLLLLILFGILRKLAWDYGRIALVSRRDERETLVSESRYNVWTSLFYTDRSSLDTHTSQESLDTKIFGQDKGFCGWLPAIFKIKDEHYLRKSGRDAVQYLIFQRHLLVYTGIICILSIGVILPINFQGTLEGNTQTFGHTTISNINSNSPTLWVHALLAIVFLVIAVYFMRHFSINLRYEEDDQTSRSLMISGIPKDKCFKNLMQQHFQEAYPEVSVLDIQFAYNIGTLIKLDKNRQRAYEGKINSENIHKETGERPEMVPKMCGQVCCCCSPCGCRKVDAIMYYTDEENKLREQCEQEKVNAFRDSLGIAFVTFDNDFMAARIFSDFKTSCKGAHNPQPSTVSTELEAPGWEVKYAPAPDNIFWENLSTNKILWWTRAVIVNCILVVLLFFLTTPSILMNLLDQWNYKKALNDLHSAFIVQFLPTVILWTFSALLPNLVYYAEYYLIGHWTRSGEHHAVMRKTFIFLLLMVIVLPSLGLTSAKALLEFLGTQDEGVVKFRWQCIFLPDNGAFFVNYVITSAFIGSGLELIRFPELFMYALRLLLAKSAAEQTAVRKHLVWEFQFGIQYAWMLCIFAVIVVYSIPCPLIVPFGLLYLILKHLVDRYNIYFAYGPSKIDKNIHTSAINFVIVAVIMLQFCIVFFTVLRSENTYGLTVFSLVALFLTLIIFVGRLCFGWFKGFGPLSYSQFQNGVESPMTPPEEQELKAFVPNVLLKETDQRTYQAPSPVREATTHNAPAPASQSYGATDSPSHEASHANHHDEFE</sequence>
<feature type="transmembrane region" description="Helical" evidence="8">
    <location>
        <begin position="506"/>
        <end position="529"/>
    </location>
</feature>
<dbReference type="GO" id="GO:0005886">
    <property type="term" value="C:plasma membrane"/>
    <property type="evidence" value="ECO:0007669"/>
    <property type="project" value="TreeGrafter"/>
</dbReference>